<evidence type="ECO:0000313" key="2">
    <source>
        <dbReference type="EMBL" id="GIE73913.1"/>
    </source>
</evidence>
<sequence length="177" mass="18518">MPIQWGPAPVSATWGPPWSQVVTAPTALVVMPRTAAHVTSREPVLAHGDPARLQQILTNLLDKRQTPHGQPSITINTGLHDNAAYLSVHDAGTGIDPAFMPEAIARFIRADAARSTPTPDWACPSSKPSSPLTTASCTCVATAITSDTGTSYPLVCDHPADGTTATVLLPIPAERGN</sequence>
<name>A0ABQ4BTA4_9ACTN</name>
<keyword evidence="3" id="KW-1185">Reference proteome</keyword>
<dbReference type="EMBL" id="BOMS01000195">
    <property type="protein sequence ID" value="GIE73913.1"/>
    <property type="molecule type" value="Genomic_DNA"/>
</dbReference>
<dbReference type="Gene3D" id="3.30.565.10">
    <property type="entry name" value="Histidine kinase-like ATPase, C-terminal domain"/>
    <property type="match status" value="1"/>
</dbReference>
<dbReference type="RefSeq" id="WP_203831454.1">
    <property type="nucleotide sequence ID" value="NZ_BAAATY010000080.1"/>
</dbReference>
<dbReference type="InterPro" id="IPR036890">
    <property type="entry name" value="HATPase_C_sf"/>
</dbReference>
<proteinExistence type="predicted"/>
<gene>
    <name evidence="2" type="ORF">Apa02nite_100210</name>
</gene>
<evidence type="ECO:0000259" key="1">
    <source>
        <dbReference type="Pfam" id="PF02518"/>
    </source>
</evidence>
<reference evidence="2 3" key="1">
    <citation type="submission" date="2021-01" db="EMBL/GenBank/DDBJ databases">
        <title>Whole genome shotgun sequence of Actinoplanes palleronii NBRC 14916.</title>
        <authorList>
            <person name="Komaki H."/>
            <person name="Tamura T."/>
        </authorList>
    </citation>
    <scope>NUCLEOTIDE SEQUENCE [LARGE SCALE GENOMIC DNA]</scope>
    <source>
        <strain evidence="2 3">NBRC 14916</strain>
    </source>
</reference>
<evidence type="ECO:0000313" key="3">
    <source>
        <dbReference type="Proteomes" id="UP000624709"/>
    </source>
</evidence>
<dbReference type="Pfam" id="PF02518">
    <property type="entry name" value="HATPase_c"/>
    <property type="match status" value="1"/>
</dbReference>
<organism evidence="2 3">
    <name type="scientific">Actinoplanes palleronii</name>
    <dbReference type="NCBI Taxonomy" id="113570"/>
    <lineage>
        <taxon>Bacteria</taxon>
        <taxon>Bacillati</taxon>
        <taxon>Actinomycetota</taxon>
        <taxon>Actinomycetes</taxon>
        <taxon>Micromonosporales</taxon>
        <taxon>Micromonosporaceae</taxon>
        <taxon>Actinoplanes</taxon>
    </lineage>
</organism>
<feature type="domain" description="Histidine kinase/HSP90-like ATPase" evidence="1">
    <location>
        <begin position="48"/>
        <end position="116"/>
    </location>
</feature>
<dbReference type="SUPFAM" id="SSF55874">
    <property type="entry name" value="ATPase domain of HSP90 chaperone/DNA topoisomerase II/histidine kinase"/>
    <property type="match status" value="1"/>
</dbReference>
<dbReference type="InterPro" id="IPR003594">
    <property type="entry name" value="HATPase_dom"/>
</dbReference>
<accession>A0ABQ4BTA4</accession>
<dbReference type="Proteomes" id="UP000624709">
    <property type="component" value="Unassembled WGS sequence"/>
</dbReference>
<comment type="caution">
    <text evidence="2">The sequence shown here is derived from an EMBL/GenBank/DDBJ whole genome shotgun (WGS) entry which is preliminary data.</text>
</comment>
<protein>
    <recommendedName>
        <fullName evidence="1">Histidine kinase/HSP90-like ATPase domain-containing protein</fullName>
    </recommendedName>
</protein>